<feature type="transmembrane region" description="Helical" evidence="1">
    <location>
        <begin position="129"/>
        <end position="150"/>
    </location>
</feature>
<evidence type="ECO:0000256" key="1">
    <source>
        <dbReference type="SAM" id="Phobius"/>
    </source>
</evidence>
<keyword evidence="1" id="KW-0812">Transmembrane</keyword>
<evidence type="ECO:0000313" key="3">
    <source>
        <dbReference type="Proteomes" id="UP000252038"/>
    </source>
</evidence>
<sequence length="168" mass="18729">MRPWIKPVLASLAFGGWWLLLTLCRDRWVMVTLAAALLLWEALPGGMRGRALLLAGAGCLLDLALAASGLLRFVGVGALPLWMMVWWLSFACWWLWLLQSWRPRPRLLMLLGAVAAPLARYAAFKSQALQPGVAWWLLLPLLALLWGWLLPQTLRLAAPRIEGRAQAG</sequence>
<dbReference type="AlphaFoldDB" id="A0A344UJ37"/>
<name>A0A344UJ37_9NEIS</name>
<dbReference type="RefSeq" id="WP_114073552.1">
    <property type="nucleotide sequence ID" value="NZ_CP029554.1"/>
</dbReference>
<keyword evidence="1" id="KW-0472">Membrane</keyword>
<dbReference type="Proteomes" id="UP000252038">
    <property type="component" value="Chromosome"/>
</dbReference>
<dbReference type="Pfam" id="PF11086">
    <property type="entry name" value="DUF2878"/>
    <property type="match status" value="1"/>
</dbReference>
<evidence type="ECO:0000313" key="2">
    <source>
        <dbReference type="EMBL" id="AXE35285.1"/>
    </source>
</evidence>
<dbReference type="InterPro" id="IPR021306">
    <property type="entry name" value="DUF2878"/>
</dbReference>
<feature type="transmembrane region" description="Helical" evidence="1">
    <location>
        <begin position="79"/>
        <end position="98"/>
    </location>
</feature>
<dbReference type="EMBL" id="CP029554">
    <property type="protein sequence ID" value="AXE35285.1"/>
    <property type="molecule type" value="Genomic_DNA"/>
</dbReference>
<reference evidence="2 3" key="1">
    <citation type="submission" date="2018-05" db="EMBL/GenBank/DDBJ databases">
        <title>Genome sequencing, assembly and analysis of the novel insecticidal bacterium, Chromobacterium phragmitis.</title>
        <authorList>
            <person name="Sparks M.E."/>
            <person name="Blackburn M.B."/>
            <person name="Gundersen-Rindal D.E."/>
        </authorList>
    </citation>
    <scope>NUCLEOTIDE SEQUENCE [LARGE SCALE GENOMIC DNA]</scope>
    <source>
        <strain evidence="2">IIBBL 274-1</strain>
    </source>
</reference>
<gene>
    <name evidence="2" type="ORF">DK843_13900</name>
</gene>
<feature type="transmembrane region" description="Helical" evidence="1">
    <location>
        <begin position="107"/>
        <end position="123"/>
    </location>
</feature>
<protein>
    <submittedName>
        <fullName evidence="2">DUF2878 domain-containing protein</fullName>
    </submittedName>
</protein>
<keyword evidence="1" id="KW-1133">Transmembrane helix</keyword>
<dbReference type="KEGG" id="chrb:DK843_13900"/>
<accession>A0A344UJ37</accession>
<proteinExistence type="predicted"/>
<feature type="transmembrane region" description="Helical" evidence="1">
    <location>
        <begin position="52"/>
        <end position="73"/>
    </location>
</feature>
<feature type="transmembrane region" description="Helical" evidence="1">
    <location>
        <begin position="16"/>
        <end position="40"/>
    </location>
</feature>
<organism evidence="2 3">
    <name type="scientific">Chromobacterium phragmitis</name>
    <dbReference type="NCBI Taxonomy" id="2202141"/>
    <lineage>
        <taxon>Bacteria</taxon>
        <taxon>Pseudomonadati</taxon>
        <taxon>Pseudomonadota</taxon>
        <taxon>Betaproteobacteria</taxon>
        <taxon>Neisseriales</taxon>
        <taxon>Chromobacteriaceae</taxon>
        <taxon>Chromobacterium</taxon>
    </lineage>
</organism>